<dbReference type="InterPro" id="IPR000550">
    <property type="entry name" value="Hppk"/>
</dbReference>
<dbReference type="CDD" id="cd00483">
    <property type="entry name" value="HPPK"/>
    <property type="match status" value="1"/>
</dbReference>
<keyword evidence="15" id="KW-1185">Reference proteome</keyword>
<evidence type="ECO:0000256" key="3">
    <source>
        <dbReference type="ARBA" id="ARBA00013253"/>
    </source>
</evidence>
<keyword evidence="5 14" id="KW-0808">Transferase</keyword>
<dbReference type="EC" id="2.7.6.3" evidence="3"/>
<keyword evidence="9" id="KW-0289">Folate biosynthesis</keyword>
<dbReference type="InterPro" id="IPR035907">
    <property type="entry name" value="Hppk_sf"/>
</dbReference>
<protein>
    <recommendedName>
        <fullName evidence="4">2-amino-4-hydroxy-6-hydroxymethyldihydropteridine pyrophosphokinase</fullName>
        <ecNumber evidence="3">2.7.6.3</ecNumber>
    </recommendedName>
    <alternativeName>
        <fullName evidence="11">6-hydroxymethyl-7,8-dihydropterin pyrophosphokinase</fullName>
    </alternativeName>
    <alternativeName>
        <fullName evidence="12">7,8-dihydro-6-hydroxymethylpterin-pyrophosphokinase</fullName>
    </alternativeName>
</protein>
<gene>
    <name evidence="14" type="primary">folK</name>
    <name evidence="14" type="ORF">HCU74_11375</name>
</gene>
<evidence type="ECO:0000259" key="13">
    <source>
        <dbReference type="PROSITE" id="PS00794"/>
    </source>
</evidence>
<dbReference type="Pfam" id="PF01288">
    <property type="entry name" value="HPPK"/>
    <property type="match status" value="1"/>
</dbReference>
<evidence type="ECO:0000256" key="7">
    <source>
        <dbReference type="ARBA" id="ARBA00022777"/>
    </source>
</evidence>
<keyword evidence="7" id="KW-0418">Kinase</keyword>
<dbReference type="RefSeq" id="WP_168450544.1">
    <property type="nucleotide sequence ID" value="NZ_JAAWWK010000004.1"/>
</dbReference>
<dbReference type="PROSITE" id="PS00794">
    <property type="entry name" value="HPPK"/>
    <property type="match status" value="1"/>
</dbReference>
<comment type="similarity">
    <text evidence="2">Belongs to the HPPK family.</text>
</comment>
<comment type="caution">
    <text evidence="14">The sequence shown here is derived from an EMBL/GenBank/DDBJ whole genome shotgun (WGS) entry which is preliminary data.</text>
</comment>
<reference evidence="14 15" key="1">
    <citation type="submission" date="2020-04" db="EMBL/GenBank/DDBJ databases">
        <authorList>
            <person name="Yoon J."/>
        </authorList>
    </citation>
    <scope>NUCLEOTIDE SEQUENCE [LARGE SCALE GENOMIC DNA]</scope>
    <source>
        <strain evidence="14 15">KMU-166</strain>
    </source>
</reference>
<evidence type="ECO:0000256" key="1">
    <source>
        <dbReference type="ARBA" id="ARBA00005051"/>
    </source>
</evidence>
<sequence>MIRSYIALGSNQGSPLAQIYGALNALKRLPGSRLVGQSRLYGTRAVGPGQQEDYINAVVAIDTALSADELLTALQRIESHHGRQRDIRWGPRTLDLDILLYGDHRIDSPRLSIPHPRLGERRFVLQPLADLDAELARQHSKLDSADIDALDDDIWLLDPDQLASHAE</sequence>
<evidence type="ECO:0000256" key="6">
    <source>
        <dbReference type="ARBA" id="ARBA00022741"/>
    </source>
</evidence>
<comment type="pathway">
    <text evidence="1">Cofactor biosynthesis; tetrahydrofolate biosynthesis; 2-amino-4-hydroxy-6-hydroxymethyl-7,8-dihydropteridine diphosphate from 7,8-dihydroneopterin triphosphate: step 4/4.</text>
</comment>
<feature type="domain" description="7,8-dihydro-6-hydroxymethylpterin-pyrophosphokinase" evidence="13">
    <location>
        <begin position="88"/>
        <end position="99"/>
    </location>
</feature>
<dbReference type="SUPFAM" id="SSF55083">
    <property type="entry name" value="6-hydroxymethyl-7,8-dihydropterin pyrophosphokinase, HPPK"/>
    <property type="match status" value="1"/>
</dbReference>
<dbReference type="EMBL" id="JAAWWK010000004">
    <property type="protein sequence ID" value="NKI18004.1"/>
    <property type="molecule type" value="Genomic_DNA"/>
</dbReference>
<evidence type="ECO:0000313" key="15">
    <source>
        <dbReference type="Proteomes" id="UP000765845"/>
    </source>
</evidence>
<comment type="function">
    <text evidence="10">Catalyzes the transfer of pyrophosphate from adenosine triphosphate (ATP) to 6-hydroxymethyl-7,8-dihydropterin, an enzymatic step in folate biosynthesis pathway.</text>
</comment>
<evidence type="ECO:0000256" key="4">
    <source>
        <dbReference type="ARBA" id="ARBA00016218"/>
    </source>
</evidence>
<accession>A0ABX1GFM3</accession>
<evidence type="ECO:0000256" key="11">
    <source>
        <dbReference type="ARBA" id="ARBA00029766"/>
    </source>
</evidence>
<dbReference type="PANTHER" id="PTHR43071:SF1">
    <property type="entry name" value="2-AMINO-4-HYDROXY-6-HYDROXYMETHYLDIHYDROPTERIDINE PYROPHOSPHOKINASE"/>
    <property type="match status" value="1"/>
</dbReference>
<proteinExistence type="inferred from homology"/>
<evidence type="ECO:0000256" key="9">
    <source>
        <dbReference type="ARBA" id="ARBA00022909"/>
    </source>
</evidence>
<evidence type="ECO:0000256" key="10">
    <source>
        <dbReference type="ARBA" id="ARBA00029409"/>
    </source>
</evidence>
<evidence type="ECO:0000256" key="8">
    <source>
        <dbReference type="ARBA" id="ARBA00022840"/>
    </source>
</evidence>
<dbReference type="GO" id="GO:0003848">
    <property type="term" value="F:2-amino-4-hydroxy-6-hydroxymethyldihydropteridine diphosphokinase activity"/>
    <property type="evidence" value="ECO:0007669"/>
    <property type="project" value="UniProtKB-EC"/>
</dbReference>
<evidence type="ECO:0000256" key="12">
    <source>
        <dbReference type="ARBA" id="ARBA00033413"/>
    </source>
</evidence>
<evidence type="ECO:0000256" key="2">
    <source>
        <dbReference type="ARBA" id="ARBA00005810"/>
    </source>
</evidence>
<dbReference type="NCBIfam" id="TIGR01498">
    <property type="entry name" value="folK"/>
    <property type="match status" value="1"/>
</dbReference>
<name>A0ABX1GFM3_9GAMM</name>
<organism evidence="14 15">
    <name type="scientific">Spongiibacter thalassae</name>
    <dbReference type="NCBI Taxonomy" id="2721624"/>
    <lineage>
        <taxon>Bacteria</taxon>
        <taxon>Pseudomonadati</taxon>
        <taxon>Pseudomonadota</taxon>
        <taxon>Gammaproteobacteria</taxon>
        <taxon>Cellvibrionales</taxon>
        <taxon>Spongiibacteraceae</taxon>
        <taxon>Spongiibacter</taxon>
    </lineage>
</organism>
<evidence type="ECO:0000313" key="14">
    <source>
        <dbReference type="EMBL" id="NKI18004.1"/>
    </source>
</evidence>
<dbReference type="Proteomes" id="UP000765845">
    <property type="component" value="Unassembled WGS sequence"/>
</dbReference>
<keyword evidence="8" id="KW-0067">ATP-binding</keyword>
<dbReference type="PANTHER" id="PTHR43071">
    <property type="entry name" value="2-AMINO-4-HYDROXY-6-HYDROXYMETHYLDIHYDROPTERIDINE PYROPHOSPHOKINASE"/>
    <property type="match status" value="1"/>
</dbReference>
<keyword evidence="6" id="KW-0547">Nucleotide-binding</keyword>
<evidence type="ECO:0000256" key="5">
    <source>
        <dbReference type="ARBA" id="ARBA00022679"/>
    </source>
</evidence>
<dbReference type="Gene3D" id="3.30.70.560">
    <property type="entry name" value="7,8-Dihydro-6-hydroxymethylpterin-pyrophosphokinase HPPK"/>
    <property type="match status" value="1"/>
</dbReference>